<dbReference type="Gene3D" id="3.20.20.300">
    <property type="entry name" value="Glycoside hydrolase, family 3, N-terminal domain"/>
    <property type="match status" value="1"/>
</dbReference>
<keyword evidence="5 9" id="KW-0326">Glycosidase</keyword>
<dbReference type="NCBIfam" id="NF003740">
    <property type="entry name" value="PRK05337.1"/>
    <property type="match status" value="1"/>
</dbReference>
<dbReference type="EMBL" id="JAAFGS010000008">
    <property type="protein sequence ID" value="NGZ77346.1"/>
    <property type="molecule type" value="Genomic_DNA"/>
</dbReference>
<dbReference type="GO" id="GO:0004563">
    <property type="term" value="F:beta-N-acetylhexosaminidase activity"/>
    <property type="evidence" value="ECO:0007669"/>
    <property type="project" value="UniProtKB-EC"/>
</dbReference>
<dbReference type="InterPro" id="IPR001764">
    <property type="entry name" value="Glyco_hydro_3_N"/>
</dbReference>
<dbReference type="PANTHER" id="PTHR30480">
    <property type="entry name" value="BETA-HEXOSAMINIDASE-RELATED"/>
    <property type="match status" value="1"/>
</dbReference>
<dbReference type="Proteomes" id="UP000800303">
    <property type="component" value="Unassembled WGS sequence"/>
</dbReference>
<feature type="region of interest" description="Disordered" evidence="6">
    <location>
        <begin position="232"/>
        <end position="267"/>
    </location>
</feature>
<dbReference type="EC" id="3.2.1.52" evidence="3"/>
<reference evidence="9 10" key="1">
    <citation type="submission" date="2020-01" db="EMBL/GenBank/DDBJ databases">
        <title>Polyphasic characterisation and genomic insights into a novel alkali tolerant bacterium VR-M41.</title>
        <authorList>
            <person name="Vemuluri V.R."/>
        </authorList>
    </citation>
    <scope>NUCLEOTIDE SEQUENCE [LARGE SCALE GENOMIC DNA]</scope>
    <source>
        <strain evidence="9 10">VR-M41</strain>
    </source>
</reference>
<dbReference type="InterPro" id="IPR025453">
    <property type="entry name" value="DUF4309"/>
</dbReference>
<keyword evidence="10" id="KW-1185">Reference proteome</keyword>
<evidence type="ECO:0000256" key="1">
    <source>
        <dbReference type="ARBA" id="ARBA00001231"/>
    </source>
</evidence>
<keyword evidence="4 9" id="KW-0378">Hydrolase</keyword>
<dbReference type="PROSITE" id="PS00775">
    <property type="entry name" value="GLYCOSYL_HYDROL_F3"/>
    <property type="match status" value="1"/>
</dbReference>
<evidence type="ECO:0000256" key="3">
    <source>
        <dbReference type="ARBA" id="ARBA00012663"/>
    </source>
</evidence>
<dbReference type="RefSeq" id="WP_166277567.1">
    <property type="nucleotide sequence ID" value="NZ_JAAFGS010000008.1"/>
</dbReference>
<accession>A0ABX0F8Q0</accession>
<dbReference type="InterPro" id="IPR050226">
    <property type="entry name" value="NagZ_Beta-hexosaminidase"/>
</dbReference>
<dbReference type="PANTHER" id="PTHR30480:SF13">
    <property type="entry name" value="BETA-HEXOSAMINIDASE"/>
    <property type="match status" value="1"/>
</dbReference>
<comment type="caution">
    <text evidence="9">The sequence shown here is derived from an EMBL/GenBank/DDBJ whole genome shotgun (WGS) entry which is preliminary data.</text>
</comment>
<evidence type="ECO:0000256" key="7">
    <source>
        <dbReference type="SAM" id="Phobius"/>
    </source>
</evidence>
<comment type="similarity">
    <text evidence="2">Belongs to the glycosyl hydrolase 3 family.</text>
</comment>
<feature type="transmembrane region" description="Helical" evidence="7">
    <location>
        <begin position="12"/>
        <end position="32"/>
    </location>
</feature>
<evidence type="ECO:0000259" key="8">
    <source>
        <dbReference type="Pfam" id="PF00933"/>
    </source>
</evidence>
<organism evidence="9 10">
    <name type="scientific">Saccharibacillus alkalitolerans</name>
    <dbReference type="NCBI Taxonomy" id="2705290"/>
    <lineage>
        <taxon>Bacteria</taxon>
        <taxon>Bacillati</taxon>
        <taxon>Bacillota</taxon>
        <taxon>Bacilli</taxon>
        <taxon>Bacillales</taxon>
        <taxon>Paenibacillaceae</taxon>
        <taxon>Saccharibacillus</taxon>
    </lineage>
</organism>
<name>A0ABX0F8Q0_9BACL</name>
<dbReference type="InterPro" id="IPR036962">
    <property type="entry name" value="Glyco_hydro_3_N_sf"/>
</dbReference>
<evidence type="ECO:0000313" key="10">
    <source>
        <dbReference type="Proteomes" id="UP000800303"/>
    </source>
</evidence>
<dbReference type="Pfam" id="PF00933">
    <property type="entry name" value="Glyco_hydro_3"/>
    <property type="match status" value="1"/>
</dbReference>
<evidence type="ECO:0000256" key="5">
    <source>
        <dbReference type="ARBA" id="ARBA00023295"/>
    </source>
</evidence>
<proteinExistence type="inferred from homology"/>
<feature type="domain" description="Glycoside hydrolase family 3 N-terminal" evidence="8">
    <location>
        <begin position="274"/>
        <end position="594"/>
    </location>
</feature>
<gene>
    <name evidence="9" type="primary">nagZ</name>
    <name evidence="9" type="ORF">GYN08_18810</name>
</gene>
<dbReference type="SUPFAM" id="SSF51445">
    <property type="entry name" value="(Trans)glycosidases"/>
    <property type="match status" value="1"/>
</dbReference>
<comment type="catalytic activity">
    <reaction evidence="1">
        <text>Hydrolysis of terminal non-reducing N-acetyl-D-hexosamine residues in N-acetyl-beta-D-hexosaminides.</text>
        <dbReference type="EC" id="3.2.1.52"/>
    </reaction>
</comment>
<sequence length="601" mass="63321">MPRKTRSSAPLWKLISAVLLMLAIAGGGMLLLREQDDSPRQTAAQTPARDAAGPTGGTEESGAQADPSAGSEAAGLIAELVSLAREGRIPDANFVVGKTSSEEVEAAWQAPERISQSGQAVYADYPDRFATVGYRDGIVTDLRSDDAGLRGIRYLDILSELGQADSVKMYKDEKVDQIILGYGLPGGYTLRWVLPKPWSAEASQADGSGGEDAENPALDHISLIGPARAGNDGAKKAAADEKAAAPAELPAAAVPDGAAPSPEEAADSPLADMTLDEKIGQMIVAGVEGRSLRQTDKALIRERRIGGVIFYADNIESAPQTKAFAESIQAANPNDKLPLFVSVDQEGGRVARLKGVDKVPTAAAIGRQGDAAYARSVGELLGEQLLSQGFNLDYAPVLDVNSNPDNPVIGDRSFGASAALVSKLGIPVMQGLESKKVIPVVKHFPGHGDTSVDSHVSLPVVNKSTAQLDKLELVPFKKAIAEGADVVMIAHILLPKLDKQYPSSMSKAVITDLLREKLGFEGVVMTDDMTMGAIAENYGLGEAAVQSVLAGSDIILVAHEAENAVQAIDAIKKAVRSGKISEERIDESVARIIELKQKYLQ</sequence>
<evidence type="ECO:0000256" key="6">
    <source>
        <dbReference type="SAM" id="MobiDB-lite"/>
    </source>
</evidence>
<keyword evidence="7" id="KW-1133">Transmembrane helix</keyword>
<feature type="region of interest" description="Disordered" evidence="6">
    <location>
        <begin position="36"/>
        <end position="69"/>
    </location>
</feature>
<dbReference type="Pfam" id="PF14172">
    <property type="entry name" value="DUF4309"/>
    <property type="match status" value="1"/>
</dbReference>
<evidence type="ECO:0000256" key="2">
    <source>
        <dbReference type="ARBA" id="ARBA00005336"/>
    </source>
</evidence>
<keyword evidence="7" id="KW-0812">Transmembrane</keyword>
<evidence type="ECO:0000256" key="4">
    <source>
        <dbReference type="ARBA" id="ARBA00022801"/>
    </source>
</evidence>
<protein>
    <recommendedName>
        <fullName evidence="3">beta-N-acetylhexosaminidase</fullName>
        <ecNumber evidence="3">3.2.1.52</ecNumber>
    </recommendedName>
</protein>
<feature type="compositionally biased region" description="Low complexity" evidence="6">
    <location>
        <begin position="244"/>
        <end position="267"/>
    </location>
</feature>
<dbReference type="InterPro" id="IPR017853">
    <property type="entry name" value="GH"/>
</dbReference>
<evidence type="ECO:0000313" key="9">
    <source>
        <dbReference type="EMBL" id="NGZ77346.1"/>
    </source>
</evidence>
<feature type="compositionally biased region" description="Basic and acidic residues" evidence="6">
    <location>
        <begin position="233"/>
        <end position="243"/>
    </location>
</feature>
<dbReference type="InterPro" id="IPR019800">
    <property type="entry name" value="Glyco_hydro_3_AS"/>
</dbReference>
<keyword evidence="7" id="KW-0472">Membrane</keyword>